<dbReference type="InterPro" id="IPR001387">
    <property type="entry name" value="Cro/C1-type_HTH"/>
</dbReference>
<dbReference type="Gene3D" id="2.60.40.10">
    <property type="entry name" value="Immunoglobulins"/>
    <property type="match status" value="1"/>
</dbReference>
<gene>
    <name evidence="2" type="ORF">A3G00_04270</name>
</gene>
<evidence type="ECO:0000313" key="2">
    <source>
        <dbReference type="EMBL" id="OGH75678.1"/>
    </source>
</evidence>
<sequence>MTSSFSQKELSPPRRVCLRLKEEREKRKISLDELAVKTKIIKKYLLALEECRFDDLPIAEVYQKNYLRCYVEALGTDPVPFLDQYLLEEKTIEKTPRYSFKKFSGQYWQWVPTMLRYGSIAILLLTVVFYLGLQIKKIVEVPRLLIYYPPDGLVVVKPTVIIQGETNPEVEVLINGQKIMTNEQGVFKEEVNLSSGVNTIVILAQKKHGKTTSETRYVVYKEVDN</sequence>
<keyword evidence="1" id="KW-0472">Membrane</keyword>
<dbReference type="Gene3D" id="1.10.260.40">
    <property type="entry name" value="lambda repressor-like DNA-binding domains"/>
    <property type="match status" value="1"/>
</dbReference>
<proteinExistence type="predicted"/>
<dbReference type="Proteomes" id="UP000178347">
    <property type="component" value="Unassembled WGS sequence"/>
</dbReference>
<name>A0A1F6MVZ4_9BACT</name>
<dbReference type="InterPro" id="IPR050400">
    <property type="entry name" value="Bact_Cytoskel_RodZ"/>
</dbReference>
<evidence type="ECO:0000256" key="1">
    <source>
        <dbReference type="SAM" id="Phobius"/>
    </source>
</evidence>
<dbReference type="GO" id="GO:0003677">
    <property type="term" value="F:DNA binding"/>
    <property type="evidence" value="ECO:0007669"/>
    <property type="project" value="InterPro"/>
</dbReference>
<dbReference type="AlphaFoldDB" id="A0A1F6MVZ4"/>
<keyword evidence="1" id="KW-0812">Transmembrane</keyword>
<dbReference type="PANTHER" id="PTHR34475">
    <property type="match status" value="1"/>
</dbReference>
<dbReference type="InterPro" id="IPR010982">
    <property type="entry name" value="Lambda_DNA-bd_dom_sf"/>
</dbReference>
<comment type="caution">
    <text evidence="2">The sequence shown here is derived from an EMBL/GenBank/DDBJ whole genome shotgun (WGS) entry which is preliminary data.</text>
</comment>
<dbReference type="EMBL" id="MFQN01000004">
    <property type="protein sequence ID" value="OGH75678.1"/>
    <property type="molecule type" value="Genomic_DNA"/>
</dbReference>
<keyword evidence="1" id="KW-1133">Transmembrane helix</keyword>
<dbReference type="Pfam" id="PF13413">
    <property type="entry name" value="HTH_25"/>
    <property type="match status" value="1"/>
</dbReference>
<dbReference type="CDD" id="cd00093">
    <property type="entry name" value="HTH_XRE"/>
    <property type="match status" value="1"/>
</dbReference>
<evidence type="ECO:0008006" key="4">
    <source>
        <dbReference type="Google" id="ProtNLM"/>
    </source>
</evidence>
<dbReference type="Pfam" id="PF09136">
    <property type="entry name" value="Glucodextran_B"/>
    <property type="match status" value="1"/>
</dbReference>
<feature type="transmembrane region" description="Helical" evidence="1">
    <location>
        <begin position="114"/>
        <end position="133"/>
    </location>
</feature>
<dbReference type="InterPro" id="IPR013783">
    <property type="entry name" value="Ig-like_fold"/>
</dbReference>
<organism evidence="2 3">
    <name type="scientific">Candidatus Magasanikbacteria bacterium RIFCSPLOWO2_12_FULL_43_12</name>
    <dbReference type="NCBI Taxonomy" id="1798692"/>
    <lineage>
        <taxon>Bacteria</taxon>
        <taxon>Candidatus Magasanikiibacteriota</taxon>
    </lineage>
</organism>
<evidence type="ECO:0000313" key="3">
    <source>
        <dbReference type="Proteomes" id="UP000178347"/>
    </source>
</evidence>
<reference evidence="2 3" key="1">
    <citation type="journal article" date="2016" name="Nat. Commun.">
        <title>Thousands of microbial genomes shed light on interconnected biogeochemical processes in an aquifer system.</title>
        <authorList>
            <person name="Anantharaman K."/>
            <person name="Brown C.T."/>
            <person name="Hug L.A."/>
            <person name="Sharon I."/>
            <person name="Castelle C.J."/>
            <person name="Probst A.J."/>
            <person name="Thomas B.C."/>
            <person name="Singh A."/>
            <person name="Wilkins M.J."/>
            <person name="Karaoz U."/>
            <person name="Brodie E.L."/>
            <person name="Williams K.H."/>
            <person name="Hubbard S.S."/>
            <person name="Banfield J.F."/>
        </authorList>
    </citation>
    <scope>NUCLEOTIDE SEQUENCE [LARGE SCALE GENOMIC DNA]</scope>
</reference>
<dbReference type="PANTHER" id="PTHR34475:SF1">
    <property type="entry name" value="CYTOSKELETON PROTEIN RODZ"/>
    <property type="match status" value="1"/>
</dbReference>
<dbReference type="STRING" id="1798692.A3G00_04270"/>
<accession>A0A1F6MVZ4</accession>
<protein>
    <recommendedName>
        <fullName evidence="4">HTH cro/C1-type domain-containing protein</fullName>
    </recommendedName>
</protein>